<proteinExistence type="predicted"/>
<comment type="caution">
    <text evidence="1">The sequence shown here is derived from an EMBL/GenBank/DDBJ whole genome shotgun (WGS) entry which is preliminary data.</text>
</comment>
<reference evidence="1" key="1">
    <citation type="submission" date="2022-08" db="EMBL/GenBank/DDBJ databases">
        <title>Genome Sequence of Fusarium decemcellulare.</title>
        <authorList>
            <person name="Buettner E."/>
        </authorList>
    </citation>
    <scope>NUCLEOTIDE SEQUENCE</scope>
    <source>
        <strain evidence="1">Babe19</strain>
    </source>
</reference>
<dbReference type="Proteomes" id="UP001148629">
    <property type="component" value="Unassembled WGS sequence"/>
</dbReference>
<organism evidence="1 2">
    <name type="scientific">Fusarium decemcellulare</name>
    <dbReference type="NCBI Taxonomy" id="57161"/>
    <lineage>
        <taxon>Eukaryota</taxon>
        <taxon>Fungi</taxon>
        <taxon>Dikarya</taxon>
        <taxon>Ascomycota</taxon>
        <taxon>Pezizomycotina</taxon>
        <taxon>Sordariomycetes</taxon>
        <taxon>Hypocreomycetidae</taxon>
        <taxon>Hypocreales</taxon>
        <taxon>Nectriaceae</taxon>
        <taxon>Fusarium</taxon>
        <taxon>Fusarium decemcellulare species complex</taxon>
    </lineage>
</organism>
<dbReference type="EMBL" id="JANRMS010005593">
    <property type="protein sequence ID" value="KAJ3501650.1"/>
    <property type="molecule type" value="Genomic_DNA"/>
</dbReference>
<protein>
    <submittedName>
        <fullName evidence="1">Uncharacterized protein</fullName>
    </submittedName>
</protein>
<gene>
    <name evidence="1" type="ORF">NM208_g16895</name>
</gene>
<evidence type="ECO:0000313" key="1">
    <source>
        <dbReference type="EMBL" id="KAJ3501650.1"/>
    </source>
</evidence>
<keyword evidence="2" id="KW-1185">Reference proteome</keyword>
<evidence type="ECO:0000313" key="2">
    <source>
        <dbReference type="Proteomes" id="UP001148629"/>
    </source>
</evidence>
<accession>A0ACC1R8W6</accession>
<name>A0ACC1R8W6_9HYPO</name>
<sequence length="207" mass="22366">MWPLWSLSLSAQLVSLLQRVSLLASVAGLSAIVFLVRGLVRVYMPVKANTMSIPGRHRLLPSGAMSRHAHGSGQVSADSDAPHPSPCLVSRDPDTQALVDDQLTREQREAQLAALEHPSSGFSMLRFVVALPGADLVQPVEICFHDTFRPRDASPLPLHLHGNSLTMMHPALALVSPSLPGVIVDCGRVDLFEQDCDAAEEDGIRWG</sequence>